<dbReference type="PANTHER" id="PTHR10627">
    <property type="entry name" value="SCP160"/>
    <property type="match status" value="1"/>
</dbReference>
<feature type="region of interest" description="Disordered" evidence="2">
    <location>
        <begin position="118"/>
        <end position="161"/>
    </location>
</feature>
<dbReference type="PROSITE" id="PS50105">
    <property type="entry name" value="SAM_DOMAIN"/>
    <property type="match status" value="1"/>
</dbReference>
<keyword evidence="5" id="KW-1185">Reference proteome</keyword>
<organism evidence="4 5">
    <name type="scientific">Apostasia shenzhenica</name>
    <dbReference type="NCBI Taxonomy" id="1088818"/>
    <lineage>
        <taxon>Eukaryota</taxon>
        <taxon>Viridiplantae</taxon>
        <taxon>Streptophyta</taxon>
        <taxon>Embryophyta</taxon>
        <taxon>Tracheophyta</taxon>
        <taxon>Spermatophyta</taxon>
        <taxon>Magnoliopsida</taxon>
        <taxon>Liliopsida</taxon>
        <taxon>Asparagales</taxon>
        <taxon>Orchidaceae</taxon>
        <taxon>Apostasioideae</taxon>
        <taxon>Apostasia</taxon>
    </lineage>
</organism>
<evidence type="ECO:0000313" key="5">
    <source>
        <dbReference type="Proteomes" id="UP000236161"/>
    </source>
</evidence>
<reference evidence="4 5" key="1">
    <citation type="journal article" date="2017" name="Nature">
        <title>The Apostasia genome and the evolution of orchids.</title>
        <authorList>
            <person name="Zhang G.Q."/>
            <person name="Liu K.W."/>
            <person name="Li Z."/>
            <person name="Lohaus R."/>
            <person name="Hsiao Y.Y."/>
            <person name="Niu S.C."/>
            <person name="Wang J.Y."/>
            <person name="Lin Y.C."/>
            <person name="Xu Q."/>
            <person name="Chen L.J."/>
            <person name="Yoshida K."/>
            <person name="Fujiwara S."/>
            <person name="Wang Z.W."/>
            <person name="Zhang Y.Q."/>
            <person name="Mitsuda N."/>
            <person name="Wang M."/>
            <person name="Liu G.H."/>
            <person name="Pecoraro L."/>
            <person name="Huang H.X."/>
            <person name="Xiao X.J."/>
            <person name="Lin M."/>
            <person name="Wu X.Y."/>
            <person name="Wu W.L."/>
            <person name="Chen Y.Y."/>
            <person name="Chang S.B."/>
            <person name="Sakamoto S."/>
            <person name="Ohme-Takagi M."/>
            <person name="Yagi M."/>
            <person name="Zeng S.J."/>
            <person name="Shen C.Y."/>
            <person name="Yeh C.M."/>
            <person name="Luo Y.B."/>
            <person name="Tsai W.C."/>
            <person name="Van de Peer Y."/>
            <person name="Liu Z.J."/>
        </authorList>
    </citation>
    <scope>NUCLEOTIDE SEQUENCE [LARGE SCALE GENOMIC DNA]</scope>
    <source>
        <strain evidence="5">cv. Shenzhen</strain>
        <tissue evidence="4">Stem</tissue>
    </source>
</reference>
<gene>
    <name evidence="4" type="ORF">AXF42_Ash011388</name>
</gene>
<dbReference type="AlphaFoldDB" id="A0A2I0AEE3"/>
<dbReference type="Gene3D" id="1.10.150.50">
    <property type="entry name" value="Transcription Factor, Ets-1"/>
    <property type="match status" value="1"/>
</dbReference>
<feature type="compositionally biased region" description="Basic and acidic residues" evidence="2">
    <location>
        <begin position="140"/>
        <end position="153"/>
    </location>
</feature>
<feature type="domain" description="SAM" evidence="3">
    <location>
        <begin position="169"/>
        <end position="228"/>
    </location>
</feature>
<accession>A0A2I0AEE3</accession>
<feature type="region of interest" description="Disordered" evidence="2">
    <location>
        <begin position="1"/>
        <end position="88"/>
    </location>
</feature>
<dbReference type="SUPFAM" id="SSF47769">
    <property type="entry name" value="SAM/Pointed domain"/>
    <property type="match status" value="1"/>
</dbReference>
<dbReference type="OrthoDB" id="539213at2759"/>
<proteinExistence type="predicted"/>
<evidence type="ECO:0000259" key="3">
    <source>
        <dbReference type="PROSITE" id="PS50105"/>
    </source>
</evidence>
<dbReference type="EMBL" id="KZ451988">
    <property type="protein sequence ID" value="PKA53908.1"/>
    <property type="molecule type" value="Genomic_DNA"/>
</dbReference>
<dbReference type="SMART" id="SM00454">
    <property type="entry name" value="SAM"/>
    <property type="match status" value="1"/>
</dbReference>
<dbReference type="CDD" id="cd09487">
    <property type="entry name" value="SAM_superfamily"/>
    <property type="match status" value="1"/>
</dbReference>
<evidence type="ECO:0000313" key="4">
    <source>
        <dbReference type="EMBL" id="PKA53908.1"/>
    </source>
</evidence>
<dbReference type="Pfam" id="PF00536">
    <property type="entry name" value="SAM_1"/>
    <property type="match status" value="1"/>
</dbReference>
<feature type="compositionally biased region" description="Acidic residues" evidence="2">
    <location>
        <begin position="125"/>
        <end position="135"/>
    </location>
</feature>
<dbReference type="InterPro" id="IPR001660">
    <property type="entry name" value="SAM"/>
</dbReference>
<protein>
    <recommendedName>
        <fullName evidence="3">SAM domain-containing protein</fullName>
    </recommendedName>
</protein>
<dbReference type="InterPro" id="IPR013761">
    <property type="entry name" value="SAM/pointed_sf"/>
</dbReference>
<feature type="compositionally biased region" description="Pro residues" evidence="2">
    <location>
        <begin position="1"/>
        <end position="25"/>
    </location>
</feature>
<keyword evidence="1" id="KW-0677">Repeat</keyword>
<sequence>MGDLHPPNPPENNGPPLLPAPPLPPSVEIFLPCSSSKRQRRPSVRLGEIGDQRTPTGSVDPSSRRPKISKLHAKDSGAAFKPSYKPKASAGVARRVRTNWFSRFDDGFDAAALAPESKSIGGEDAGGEDYVDDCESPLNRNDRRASNRVRLSDGGDDPSEEGCRGWVGSVRSWLERLGLGRYWPIFEMHEVDDEVLPLLTLEDLRDMGINAVGSRRKMYCAIQKLGNNKDSSEGCV</sequence>
<name>A0A2I0AEE3_9ASPA</name>
<dbReference type="Proteomes" id="UP000236161">
    <property type="component" value="Unassembled WGS sequence"/>
</dbReference>
<evidence type="ECO:0000256" key="1">
    <source>
        <dbReference type="ARBA" id="ARBA00022737"/>
    </source>
</evidence>
<dbReference type="PANTHER" id="PTHR10627:SF69">
    <property type="entry name" value="PROTEIN BICAUDAL C"/>
    <property type="match status" value="1"/>
</dbReference>
<evidence type="ECO:0000256" key="2">
    <source>
        <dbReference type="SAM" id="MobiDB-lite"/>
    </source>
</evidence>